<name>A0A8B6M4J8_METTU</name>
<protein>
    <submittedName>
        <fullName evidence="1">Uncharacterized protein</fullName>
    </submittedName>
</protein>
<evidence type="ECO:0000313" key="2">
    <source>
        <dbReference type="Proteomes" id="UP000485880"/>
    </source>
</evidence>
<gene>
    <name evidence="1" type="ORF">MPC4_190081</name>
</gene>
<proteinExistence type="predicted"/>
<comment type="caution">
    <text evidence="1">The sequence shown here is derived from an EMBL/GenBank/DDBJ whole genome shotgun (WGS) entry which is preliminary data.</text>
</comment>
<keyword evidence="2" id="KW-1185">Reference proteome</keyword>
<dbReference type="EMBL" id="CABFMQ020000075">
    <property type="protein sequence ID" value="VTZ49768.1"/>
    <property type="molecule type" value="Genomic_DNA"/>
</dbReference>
<dbReference type="AlphaFoldDB" id="A0A8B6M4J8"/>
<dbReference type="Proteomes" id="UP000485880">
    <property type="component" value="Unassembled WGS sequence"/>
</dbReference>
<organism evidence="1 2">
    <name type="scientific">Methylocella tundrae</name>
    <dbReference type="NCBI Taxonomy" id="227605"/>
    <lineage>
        <taxon>Bacteria</taxon>
        <taxon>Pseudomonadati</taxon>
        <taxon>Pseudomonadota</taxon>
        <taxon>Alphaproteobacteria</taxon>
        <taxon>Hyphomicrobiales</taxon>
        <taxon>Beijerinckiaceae</taxon>
        <taxon>Methylocella</taxon>
    </lineage>
</organism>
<evidence type="ECO:0000313" key="1">
    <source>
        <dbReference type="EMBL" id="VTZ49768.1"/>
    </source>
</evidence>
<accession>A0A8B6M4J8</accession>
<reference evidence="1 2" key="1">
    <citation type="submission" date="2019-05" db="EMBL/GenBank/DDBJ databases">
        <authorList>
            <person name="Farhan Ul Haque M."/>
        </authorList>
    </citation>
    <scope>NUCLEOTIDE SEQUENCE [LARGE SCALE GENOMIC DNA]</scope>
    <source>
        <strain evidence="1">2</strain>
    </source>
</reference>
<sequence length="97" mass="10622">MTPMTAAMPSDRMQAGMRISRILMEFCAVKCGITEVRSLESILDEWFAPSSPAGDFGVLCVAITKEAIYSRRGRKAECAGSRRGRPAHLARLMVSSQ</sequence>